<keyword evidence="3" id="KW-1185">Reference proteome</keyword>
<dbReference type="OrthoDB" id="1903589at2759"/>
<name>A0A8X8ASU8_BRACI</name>
<evidence type="ECO:0000313" key="3">
    <source>
        <dbReference type="Proteomes" id="UP000886595"/>
    </source>
</evidence>
<keyword evidence="1" id="KW-0472">Membrane</keyword>
<comment type="caution">
    <text evidence="2">The sequence shown here is derived from an EMBL/GenBank/DDBJ whole genome shotgun (WGS) entry which is preliminary data.</text>
</comment>
<evidence type="ECO:0000313" key="2">
    <source>
        <dbReference type="EMBL" id="KAG2312084.1"/>
    </source>
</evidence>
<organism evidence="2 3">
    <name type="scientific">Brassica carinata</name>
    <name type="common">Ethiopian mustard</name>
    <name type="synonym">Abyssinian cabbage</name>
    <dbReference type="NCBI Taxonomy" id="52824"/>
    <lineage>
        <taxon>Eukaryota</taxon>
        <taxon>Viridiplantae</taxon>
        <taxon>Streptophyta</taxon>
        <taxon>Embryophyta</taxon>
        <taxon>Tracheophyta</taxon>
        <taxon>Spermatophyta</taxon>
        <taxon>Magnoliopsida</taxon>
        <taxon>eudicotyledons</taxon>
        <taxon>Gunneridae</taxon>
        <taxon>Pentapetalae</taxon>
        <taxon>rosids</taxon>
        <taxon>malvids</taxon>
        <taxon>Brassicales</taxon>
        <taxon>Brassicaceae</taxon>
        <taxon>Brassiceae</taxon>
        <taxon>Brassica</taxon>
    </lineage>
</organism>
<evidence type="ECO:0000256" key="1">
    <source>
        <dbReference type="SAM" id="Phobius"/>
    </source>
</evidence>
<gene>
    <name evidence="2" type="ORF">Bca52824_023641</name>
</gene>
<reference evidence="2 3" key="1">
    <citation type="submission" date="2020-02" db="EMBL/GenBank/DDBJ databases">
        <authorList>
            <person name="Ma Q."/>
            <person name="Huang Y."/>
            <person name="Song X."/>
            <person name="Pei D."/>
        </authorList>
    </citation>
    <scope>NUCLEOTIDE SEQUENCE [LARGE SCALE GENOMIC DNA]</scope>
    <source>
        <strain evidence="2">Sxm20200214</strain>
        <tissue evidence="2">Leaf</tissue>
    </source>
</reference>
<dbReference type="Proteomes" id="UP000886595">
    <property type="component" value="Unassembled WGS sequence"/>
</dbReference>
<feature type="transmembrane region" description="Helical" evidence="1">
    <location>
        <begin position="91"/>
        <end position="112"/>
    </location>
</feature>
<protein>
    <submittedName>
        <fullName evidence="2">Uncharacterized protein</fullName>
    </submittedName>
</protein>
<proteinExistence type="predicted"/>
<keyword evidence="1" id="KW-1133">Transmembrane helix</keyword>
<dbReference type="AlphaFoldDB" id="A0A8X8ASU8"/>
<accession>A0A8X8ASU8</accession>
<sequence>MKMRGENLTLVFRDRGESKIRYFSRVGGGFGDKEVAEPYSVYTARRKAASGRKRSNDAASYSSTAVSNLRLDIISSTRFLRYGRNLKVETIASVLHGYVWFLYPLVILVFFFSNSSQLG</sequence>
<dbReference type="EMBL" id="JAAMPC010000005">
    <property type="protein sequence ID" value="KAG2312084.1"/>
    <property type="molecule type" value="Genomic_DNA"/>
</dbReference>
<keyword evidence="1" id="KW-0812">Transmembrane</keyword>